<dbReference type="InterPro" id="IPR055414">
    <property type="entry name" value="LRR_R13L4/SHOC2-like"/>
</dbReference>
<keyword evidence="19 30" id="KW-0675">Receptor</keyword>
<evidence type="ECO:0000256" key="17">
    <source>
        <dbReference type="ARBA" id="ARBA00022989"/>
    </source>
</evidence>
<evidence type="ECO:0000256" key="8">
    <source>
        <dbReference type="ARBA" id="ARBA00022553"/>
    </source>
</evidence>
<evidence type="ECO:0000256" key="21">
    <source>
        <dbReference type="ARBA" id="ARBA00047899"/>
    </source>
</evidence>
<keyword evidence="14 26" id="KW-0547">Nucleotide-binding</keyword>
<dbReference type="SUPFAM" id="SSF56112">
    <property type="entry name" value="Protein kinase-like (PK-like)"/>
    <property type="match status" value="1"/>
</dbReference>
<dbReference type="PRINTS" id="PR00019">
    <property type="entry name" value="LEURICHRPT"/>
</dbReference>
<evidence type="ECO:0000256" key="1">
    <source>
        <dbReference type="ARBA" id="ARBA00004162"/>
    </source>
</evidence>
<dbReference type="InterPro" id="IPR017441">
    <property type="entry name" value="Protein_kinase_ATP_BS"/>
</dbReference>
<dbReference type="GO" id="GO:0005524">
    <property type="term" value="F:ATP binding"/>
    <property type="evidence" value="ECO:0007669"/>
    <property type="project" value="UniProtKB-UniRule"/>
</dbReference>
<keyword evidence="8" id="KW-0597">Phosphoprotein</keyword>
<comment type="catalytic activity">
    <reaction evidence="22">
        <text>L-seryl-[protein] + ATP = O-phospho-L-seryl-[protein] + ADP + H(+)</text>
        <dbReference type="Rhea" id="RHEA:17989"/>
        <dbReference type="Rhea" id="RHEA-COMP:9863"/>
        <dbReference type="Rhea" id="RHEA-COMP:11604"/>
        <dbReference type="ChEBI" id="CHEBI:15378"/>
        <dbReference type="ChEBI" id="CHEBI:29999"/>
        <dbReference type="ChEBI" id="CHEBI:30616"/>
        <dbReference type="ChEBI" id="CHEBI:83421"/>
        <dbReference type="ChEBI" id="CHEBI:456216"/>
        <dbReference type="EC" id="2.7.11.1"/>
    </reaction>
</comment>
<evidence type="ECO:0000256" key="26">
    <source>
        <dbReference type="PROSITE-ProRule" id="PRU10141"/>
    </source>
</evidence>
<feature type="chain" id="PRO_5043769272" description="Receptor kinase-like protein Xa21" evidence="28">
    <location>
        <begin position="18"/>
        <end position="1022"/>
    </location>
</feature>
<evidence type="ECO:0000256" key="18">
    <source>
        <dbReference type="ARBA" id="ARBA00023136"/>
    </source>
</evidence>
<dbReference type="FunFam" id="3.30.200.20:FF:000432">
    <property type="entry name" value="LRR receptor-like serine/threonine-protein kinase EFR"/>
    <property type="match status" value="1"/>
</dbReference>
<dbReference type="FunFam" id="3.80.10.10:FF:000627">
    <property type="entry name" value="Probable leucine-rich repeat receptor-like protein kinase At2g33170"/>
    <property type="match status" value="1"/>
</dbReference>
<dbReference type="GO" id="GO:0005789">
    <property type="term" value="C:endoplasmic reticulum membrane"/>
    <property type="evidence" value="ECO:0007669"/>
    <property type="project" value="UniProtKB-SubCell"/>
</dbReference>
<keyword evidence="12 28" id="KW-0732">Signal</keyword>
<dbReference type="Pfam" id="PF07714">
    <property type="entry name" value="PK_Tyr_Ser-Thr"/>
    <property type="match status" value="1"/>
</dbReference>
<evidence type="ECO:0000256" key="13">
    <source>
        <dbReference type="ARBA" id="ARBA00022737"/>
    </source>
</evidence>
<dbReference type="Proteomes" id="UP001140949">
    <property type="component" value="Unassembled WGS sequence"/>
</dbReference>
<gene>
    <name evidence="30" type="ORF">M6B38_379095</name>
</gene>
<dbReference type="InterPro" id="IPR001611">
    <property type="entry name" value="Leu-rich_rpt"/>
</dbReference>
<evidence type="ECO:0000256" key="6">
    <source>
        <dbReference type="ARBA" id="ARBA00022475"/>
    </source>
</evidence>
<dbReference type="FunFam" id="3.80.10.10:FF:001158">
    <property type="entry name" value="Leucine-rich repeat protein kinase family protein"/>
    <property type="match status" value="1"/>
</dbReference>
<dbReference type="Pfam" id="PF00560">
    <property type="entry name" value="LRR_1"/>
    <property type="match status" value="3"/>
</dbReference>
<evidence type="ECO:0000256" key="28">
    <source>
        <dbReference type="SAM" id="SignalP"/>
    </source>
</evidence>
<feature type="domain" description="Protein kinase" evidence="29">
    <location>
        <begin position="706"/>
        <end position="1017"/>
    </location>
</feature>
<dbReference type="InterPro" id="IPR003591">
    <property type="entry name" value="Leu-rich_rpt_typical-subtyp"/>
</dbReference>
<dbReference type="InterPro" id="IPR001245">
    <property type="entry name" value="Ser-Thr/Tyr_kinase_cat_dom"/>
</dbReference>
<dbReference type="EMBL" id="JANAVB010021796">
    <property type="protein sequence ID" value="KAJ6825210.1"/>
    <property type="molecule type" value="Genomic_DNA"/>
</dbReference>
<sequence length="1022" mass="110907">MFLRMLVLLLLPLLISSSTNLSSNSTDLLPLLSFKASITMDPSKALASWNQTIHPCQWRGVVCAARKHPNRVTSLSLDSLNLAGSLSPSIANLSFLQVLQLGGNQLQGQVPQSFTYLTHLKHLNLSFNSLVGEIPAGLANCSSLLYLDLSNNQLEGAIPVALSGLSKLLQLALYSNTLTGTIPTSFGNLSSLAGLLLAGNNLKGSIPDTLGWLSHLQSLQLALNGLSGEVPASIYNLSSLHTLNFGGNRLRGSLPHDIGDTLPSLQSVSMYGNQFEGPIPISLANASGLQFIILDNNSFTGAVPPNFGALVNLSWLVLSNNQLEAGDGGHGWTFLDSLTNCSYLHYLELYSNEIRGELPKSIANLSTELSWLTLGHNRVSGSIPPEVENLVGLEALFFEENLLTGAIPDTIGKLKLLQSLWLFDNKLSGPVPASLGNLSQLSELYLQVNELQGTIPTSLGNLRSLTTLNVSYNNLSGEIPEELVSLSSLSRYLDLAYNSLTGTLPSEVGRLINLKELNVSNNQLSGVIPGSLGRCQVLEFLYMDNNFFRSTIPAPLENLKGLRELNLSRNNLSGQIPDFLQSLNSLRYLNLSFNDFEGEVPTTGVFADLAASSVEGNDELCGGSPNLHLQACSVRNERRTRASVLVLVLSVVGGAVLLCLLICLLVFCCRRHRHGKQTSSRDYYMEDMHKFTRVSYTELYNATNGFSSSSLIGVGSFGSVYRGALEGNGEVAVKVLNLERKGAAKSFVAECDALKNVRHRNLVKLLTSCSAATPEGDEFKALVYEFLPNGSLEEWLHPKPNLEHQGRNLSPVQRLNVAVDVAAAFEYLHHHAQTEIVHCDLKPSNVLLDSDMVAHVGDFGLARFVSADAGRSSHVSPASLGLKGSIGYIAPEYGMGRQATIRGDVYSYGVLLLEMLTGLRPTSDKFSDGLNLRSYVQASYPEKVMEIIDQSMLQEDYSTSGANSDSKGNKGGRSEGLEQLFASLIRIGLRCSEEEPKLRMDMRDVCREMTTCKQIFLGVELH</sequence>
<keyword evidence="7" id="KW-0723">Serine/threonine-protein kinase</keyword>
<keyword evidence="11 27" id="KW-0812">Transmembrane</keyword>
<accession>A0AAX6G976</accession>
<dbReference type="InterPro" id="IPR032675">
    <property type="entry name" value="LRR_dom_sf"/>
</dbReference>
<evidence type="ECO:0000256" key="2">
    <source>
        <dbReference type="ARBA" id="ARBA00004389"/>
    </source>
</evidence>
<keyword evidence="31" id="KW-1185">Reference proteome</keyword>
<feature type="binding site" evidence="26">
    <location>
        <position position="734"/>
    </location>
    <ligand>
        <name>ATP</name>
        <dbReference type="ChEBI" id="CHEBI:30616"/>
    </ligand>
</feature>
<name>A0AAX6G976_IRIPA</name>
<dbReference type="SUPFAM" id="SSF52058">
    <property type="entry name" value="L domain-like"/>
    <property type="match status" value="2"/>
</dbReference>
<keyword evidence="9" id="KW-0433">Leucine-rich repeat</keyword>
<evidence type="ECO:0000313" key="30">
    <source>
        <dbReference type="EMBL" id="KAJ6825210.1"/>
    </source>
</evidence>
<organism evidence="30 31">
    <name type="scientific">Iris pallida</name>
    <name type="common">Sweet iris</name>
    <dbReference type="NCBI Taxonomy" id="29817"/>
    <lineage>
        <taxon>Eukaryota</taxon>
        <taxon>Viridiplantae</taxon>
        <taxon>Streptophyta</taxon>
        <taxon>Embryophyta</taxon>
        <taxon>Tracheophyta</taxon>
        <taxon>Spermatophyta</taxon>
        <taxon>Magnoliopsida</taxon>
        <taxon>Liliopsida</taxon>
        <taxon>Asparagales</taxon>
        <taxon>Iridaceae</taxon>
        <taxon>Iridoideae</taxon>
        <taxon>Irideae</taxon>
        <taxon>Iris</taxon>
    </lineage>
</organism>
<dbReference type="GO" id="GO:0004674">
    <property type="term" value="F:protein serine/threonine kinase activity"/>
    <property type="evidence" value="ECO:0007669"/>
    <property type="project" value="UniProtKB-KW"/>
</dbReference>
<evidence type="ECO:0000256" key="27">
    <source>
        <dbReference type="SAM" id="Phobius"/>
    </source>
</evidence>
<dbReference type="AlphaFoldDB" id="A0AAX6G976"/>
<keyword evidence="16 26" id="KW-0067">ATP-binding</keyword>
<keyword evidence="20" id="KW-0325">Glycoprotein</keyword>
<dbReference type="PANTHER" id="PTHR45974:SF283">
    <property type="entry name" value="LEUCINE-RICH REPEAT PROTEIN KINASE FAMILY PROTEIN"/>
    <property type="match status" value="1"/>
</dbReference>
<evidence type="ECO:0000256" key="10">
    <source>
        <dbReference type="ARBA" id="ARBA00022679"/>
    </source>
</evidence>
<dbReference type="CDD" id="cd14066">
    <property type="entry name" value="STKc_IRAK"/>
    <property type="match status" value="1"/>
</dbReference>
<keyword evidence="6" id="KW-1003">Cell membrane</keyword>
<dbReference type="InterPro" id="IPR011009">
    <property type="entry name" value="Kinase-like_dom_sf"/>
</dbReference>
<comment type="caution">
    <text evidence="30">The sequence shown here is derived from an EMBL/GenBank/DDBJ whole genome shotgun (WGS) entry which is preliminary data.</text>
</comment>
<dbReference type="Pfam" id="PF13855">
    <property type="entry name" value="LRR_8"/>
    <property type="match status" value="2"/>
</dbReference>
<dbReference type="Pfam" id="PF23598">
    <property type="entry name" value="LRR_14"/>
    <property type="match status" value="1"/>
</dbReference>
<keyword evidence="18 27" id="KW-0472">Membrane</keyword>
<dbReference type="SMART" id="SM00220">
    <property type="entry name" value="S_TKc"/>
    <property type="match status" value="1"/>
</dbReference>
<evidence type="ECO:0000256" key="15">
    <source>
        <dbReference type="ARBA" id="ARBA00022777"/>
    </source>
</evidence>
<dbReference type="InterPro" id="IPR008271">
    <property type="entry name" value="Ser/Thr_kinase_AS"/>
</dbReference>
<evidence type="ECO:0000256" key="24">
    <source>
        <dbReference type="ARBA" id="ARBA00056628"/>
    </source>
</evidence>
<dbReference type="FunFam" id="1.10.510.10:FF:000358">
    <property type="entry name" value="Putative leucine-rich repeat receptor-like serine/threonine-protein kinase"/>
    <property type="match status" value="1"/>
</dbReference>
<dbReference type="PROSITE" id="PS50011">
    <property type="entry name" value="PROTEIN_KINASE_DOM"/>
    <property type="match status" value="1"/>
</dbReference>
<comment type="catalytic activity">
    <reaction evidence="21">
        <text>L-threonyl-[protein] + ATP = O-phospho-L-threonyl-[protein] + ADP + H(+)</text>
        <dbReference type="Rhea" id="RHEA:46608"/>
        <dbReference type="Rhea" id="RHEA-COMP:11060"/>
        <dbReference type="Rhea" id="RHEA-COMP:11605"/>
        <dbReference type="ChEBI" id="CHEBI:15378"/>
        <dbReference type="ChEBI" id="CHEBI:30013"/>
        <dbReference type="ChEBI" id="CHEBI:30616"/>
        <dbReference type="ChEBI" id="CHEBI:61977"/>
        <dbReference type="ChEBI" id="CHEBI:456216"/>
        <dbReference type="EC" id="2.7.11.1"/>
    </reaction>
</comment>
<dbReference type="Gene3D" id="1.10.510.10">
    <property type="entry name" value="Transferase(Phosphotransferase) domain 1"/>
    <property type="match status" value="1"/>
</dbReference>
<keyword evidence="10" id="KW-0808">Transferase</keyword>
<dbReference type="Gene3D" id="3.80.10.10">
    <property type="entry name" value="Ribonuclease Inhibitor"/>
    <property type="match status" value="3"/>
</dbReference>
<evidence type="ECO:0000256" key="12">
    <source>
        <dbReference type="ARBA" id="ARBA00022729"/>
    </source>
</evidence>
<comment type="subcellular location">
    <subcellularLocation>
        <location evidence="1">Cell membrane</location>
        <topology evidence="1">Single-pass membrane protein</topology>
    </subcellularLocation>
    <subcellularLocation>
        <location evidence="2">Endoplasmic reticulum membrane</location>
        <topology evidence="2">Single-pass membrane protein</topology>
    </subcellularLocation>
    <subcellularLocation>
        <location evidence="3">Membrane</location>
        <topology evidence="3">Single-pass type I membrane protein</topology>
    </subcellularLocation>
</comment>
<evidence type="ECO:0000256" key="11">
    <source>
        <dbReference type="ARBA" id="ARBA00022692"/>
    </source>
</evidence>
<evidence type="ECO:0000256" key="5">
    <source>
        <dbReference type="ARBA" id="ARBA00012513"/>
    </source>
</evidence>
<proteinExistence type="inferred from homology"/>
<comment type="function">
    <text evidence="24">The processed protein kinase Xa21 chain released by protein cleavage after X.oryzae pv. oryzae protein Ax21 detection translocates into the nucleus where it can bind and regulate WRKY62, a transcription factor. Confers resistance to the bacterial pathogen X.oryzae pv. oryzae (Xoo).</text>
</comment>
<evidence type="ECO:0000256" key="9">
    <source>
        <dbReference type="ARBA" id="ARBA00022614"/>
    </source>
</evidence>
<dbReference type="PANTHER" id="PTHR45974">
    <property type="entry name" value="RECEPTOR-LIKE PROTEIN 55"/>
    <property type="match status" value="1"/>
</dbReference>
<evidence type="ECO:0000256" key="20">
    <source>
        <dbReference type="ARBA" id="ARBA00023180"/>
    </source>
</evidence>
<dbReference type="InterPro" id="IPR013210">
    <property type="entry name" value="LRR_N_plant-typ"/>
</dbReference>
<evidence type="ECO:0000256" key="7">
    <source>
        <dbReference type="ARBA" id="ARBA00022527"/>
    </source>
</evidence>
<feature type="transmembrane region" description="Helical" evidence="27">
    <location>
        <begin position="642"/>
        <end position="667"/>
    </location>
</feature>
<dbReference type="Pfam" id="PF08263">
    <property type="entry name" value="LRRNT_2"/>
    <property type="match status" value="1"/>
</dbReference>
<evidence type="ECO:0000256" key="19">
    <source>
        <dbReference type="ARBA" id="ARBA00023170"/>
    </source>
</evidence>
<evidence type="ECO:0000256" key="23">
    <source>
        <dbReference type="ARBA" id="ARBA00054320"/>
    </source>
</evidence>
<evidence type="ECO:0000256" key="3">
    <source>
        <dbReference type="ARBA" id="ARBA00004479"/>
    </source>
</evidence>
<dbReference type="PROSITE" id="PS00108">
    <property type="entry name" value="PROTEIN_KINASE_ST"/>
    <property type="match status" value="1"/>
</dbReference>
<evidence type="ECO:0000313" key="31">
    <source>
        <dbReference type="Proteomes" id="UP001140949"/>
    </source>
</evidence>
<evidence type="ECO:0000259" key="29">
    <source>
        <dbReference type="PROSITE" id="PS50011"/>
    </source>
</evidence>
<dbReference type="Gene3D" id="3.30.200.20">
    <property type="entry name" value="Phosphorylase Kinase, domain 1"/>
    <property type="match status" value="1"/>
</dbReference>
<evidence type="ECO:0000256" key="4">
    <source>
        <dbReference type="ARBA" id="ARBA00008684"/>
    </source>
</evidence>
<dbReference type="Pfam" id="PF13516">
    <property type="entry name" value="LRR_6"/>
    <property type="match status" value="1"/>
</dbReference>
<dbReference type="EC" id="2.7.11.1" evidence="5"/>
<dbReference type="GO" id="GO:0005886">
    <property type="term" value="C:plasma membrane"/>
    <property type="evidence" value="ECO:0007669"/>
    <property type="project" value="UniProtKB-SubCell"/>
</dbReference>
<evidence type="ECO:0000256" key="25">
    <source>
        <dbReference type="ARBA" id="ARBA00072040"/>
    </source>
</evidence>
<keyword evidence="15 30" id="KW-0418">Kinase</keyword>
<keyword evidence="13" id="KW-0677">Repeat</keyword>
<dbReference type="SMART" id="SM00369">
    <property type="entry name" value="LRR_TYP"/>
    <property type="match status" value="10"/>
</dbReference>
<dbReference type="InterPro" id="IPR000719">
    <property type="entry name" value="Prot_kinase_dom"/>
</dbReference>
<reference evidence="30" key="1">
    <citation type="journal article" date="2023" name="GigaByte">
        <title>Genome assembly of the bearded iris, Iris pallida Lam.</title>
        <authorList>
            <person name="Bruccoleri R.E."/>
            <person name="Oakeley E.J."/>
            <person name="Faust A.M.E."/>
            <person name="Altorfer M."/>
            <person name="Dessus-Babus S."/>
            <person name="Burckhardt D."/>
            <person name="Oertli M."/>
            <person name="Naumann U."/>
            <person name="Petersen F."/>
            <person name="Wong J."/>
        </authorList>
    </citation>
    <scope>NUCLEOTIDE SEQUENCE</scope>
    <source>
        <strain evidence="30">GSM-AAB239-AS_SAM_17_03QT</strain>
    </source>
</reference>
<evidence type="ECO:0000256" key="16">
    <source>
        <dbReference type="ARBA" id="ARBA00022840"/>
    </source>
</evidence>
<evidence type="ECO:0000256" key="14">
    <source>
        <dbReference type="ARBA" id="ARBA00022741"/>
    </source>
</evidence>
<dbReference type="PROSITE" id="PS00107">
    <property type="entry name" value="PROTEIN_KINASE_ATP"/>
    <property type="match status" value="1"/>
</dbReference>
<evidence type="ECO:0000256" key="22">
    <source>
        <dbReference type="ARBA" id="ARBA00048679"/>
    </source>
</evidence>
<protein>
    <recommendedName>
        <fullName evidence="25">Receptor kinase-like protein Xa21</fullName>
        <ecNumber evidence="5">2.7.11.1</ecNumber>
    </recommendedName>
</protein>
<reference evidence="30" key="2">
    <citation type="submission" date="2023-04" db="EMBL/GenBank/DDBJ databases">
        <authorList>
            <person name="Bruccoleri R.E."/>
            <person name="Oakeley E.J."/>
            <person name="Faust A.-M."/>
            <person name="Dessus-Babus S."/>
            <person name="Altorfer M."/>
            <person name="Burckhardt D."/>
            <person name="Oertli M."/>
            <person name="Naumann U."/>
            <person name="Petersen F."/>
            <person name="Wong J."/>
        </authorList>
    </citation>
    <scope>NUCLEOTIDE SEQUENCE</scope>
    <source>
        <strain evidence="30">GSM-AAB239-AS_SAM_17_03QT</strain>
        <tissue evidence="30">Leaf</tissue>
    </source>
</reference>
<feature type="signal peptide" evidence="28">
    <location>
        <begin position="1"/>
        <end position="17"/>
    </location>
</feature>
<comment type="similarity">
    <text evidence="4">Belongs to the protein kinase superfamily. Ser/Thr protein kinase family.</text>
</comment>
<dbReference type="FunFam" id="3.80.10.10:FF:000288">
    <property type="entry name" value="LRR receptor-like serine/threonine-protein kinase EFR"/>
    <property type="match status" value="1"/>
</dbReference>
<keyword evidence="17 27" id="KW-1133">Transmembrane helix</keyword>
<comment type="function">
    <text evidence="23">Receptor kinase that detects X.oryzae pv. oryzae protein Ax21 to promote innate immunity. Following X.oryzae pv. oryzae protein Ax21 detection, undergoes cleavage, releasing the processed protein kinase Xa21 chain.</text>
</comment>